<dbReference type="Proteomes" id="UP000295830">
    <property type="component" value="Unassembled WGS sequence"/>
</dbReference>
<evidence type="ECO:0000313" key="3">
    <source>
        <dbReference type="Proteomes" id="UP000295830"/>
    </source>
</evidence>
<keyword evidence="1" id="KW-0472">Membrane</keyword>
<accession>A0A4V3ERC4</accession>
<evidence type="ECO:0000313" key="2">
    <source>
        <dbReference type="EMBL" id="TDT44438.1"/>
    </source>
</evidence>
<feature type="transmembrane region" description="Helical" evidence="1">
    <location>
        <begin position="24"/>
        <end position="46"/>
    </location>
</feature>
<proteinExistence type="predicted"/>
<organism evidence="2 3">
    <name type="scientific">Halospina denitrificans</name>
    <dbReference type="NCBI Taxonomy" id="332522"/>
    <lineage>
        <taxon>Bacteria</taxon>
        <taxon>Pseudomonadati</taxon>
        <taxon>Pseudomonadota</taxon>
        <taxon>Gammaproteobacteria</taxon>
        <taxon>Halospina</taxon>
    </lineage>
</organism>
<feature type="transmembrane region" description="Helical" evidence="1">
    <location>
        <begin position="58"/>
        <end position="80"/>
    </location>
</feature>
<comment type="caution">
    <text evidence="2">The sequence shown here is derived from an EMBL/GenBank/DDBJ whole genome shotgun (WGS) entry which is preliminary data.</text>
</comment>
<feature type="transmembrane region" description="Helical" evidence="1">
    <location>
        <begin position="92"/>
        <end position="111"/>
    </location>
</feature>
<feature type="transmembrane region" description="Helical" evidence="1">
    <location>
        <begin position="117"/>
        <end position="135"/>
    </location>
</feature>
<sequence>MKGNKPENPPEQEMPEYEMFPEGMWHMLGAVMLMVFSAGGIVILFSRIVAPLVEIETLAILSFGGAVVMALILSTPTFLLSRGWARCHTFLLWLNALYLFAFMVGVGFFFLQGKYGLVSIGLVGILFVGLARYLYNSRSYRAGVEHYRLIWAHYRAGTNRKG</sequence>
<dbReference type="OrthoDB" id="6385597at2"/>
<dbReference type="RefSeq" id="WP_133734820.1">
    <property type="nucleotide sequence ID" value="NZ_SOAX01000001.1"/>
</dbReference>
<keyword evidence="1" id="KW-1133">Transmembrane helix</keyword>
<gene>
    <name evidence="2" type="ORF">DES49_0541</name>
</gene>
<keyword evidence="1" id="KW-0812">Transmembrane</keyword>
<protein>
    <submittedName>
        <fullName evidence="2">Uncharacterized protein</fullName>
    </submittedName>
</protein>
<reference evidence="2 3" key="1">
    <citation type="submission" date="2019-03" db="EMBL/GenBank/DDBJ databases">
        <title>Genomic Encyclopedia of Type Strains, Phase IV (KMG-IV): sequencing the most valuable type-strain genomes for metagenomic binning, comparative biology and taxonomic classification.</title>
        <authorList>
            <person name="Goeker M."/>
        </authorList>
    </citation>
    <scope>NUCLEOTIDE SEQUENCE [LARGE SCALE GENOMIC DNA]</scope>
    <source>
        <strain evidence="2 3">DSM 15505</strain>
    </source>
</reference>
<dbReference type="AlphaFoldDB" id="A0A4V3ERC4"/>
<name>A0A4V3ERC4_9GAMM</name>
<dbReference type="EMBL" id="SOAX01000001">
    <property type="protein sequence ID" value="TDT44438.1"/>
    <property type="molecule type" value="Genomic_DNA"/>
</dbReference>
<keyword evidence="3" id="KW-1185">Reference proteome</keyword>
<evidence type="ECO:0000256" key="1">
    <source>
        <dbReference type="SAM" id="Phobius"/>
    </source>
</evidence>